<name>A0ABS7YC13_9BURK</name>
<dbReference type="PANTHER" id="PTHR46268:SF6">
    <property type="entry name" value="UNIVERSAL STRESS PROTEIN UP12"/>
    <property type="match status" value="1"/>
</dbReference>
<reference evidence="3 4" key="1">
    <citation type="submission" date="2021-07" db="EMBL/GenBank/DDBJ databases">
        <title>Characterization of Violacein-producing bacteria and related species.</title>
        <authorList>
            <person name="Wilson H.S."/>
            <person name="De Leon M.E."/>
        </authorList>
    </citation>
    <scope>NUCLEOTIDE SEQUENCE [LARGE SCALE GENOMIC DNA]</scope>
    <source>
        <strain evidence="3 4">HSC-2F05</strain>
    </source>
</reference>
<comment type="caution">
    <text evidence="3">The sequence shown here is derived from an EMBL/GenBank/DDBJ whole genome shotgun (WGS) entry which is preliminary data.</text>
</comment>
<organism evidence="3 4">
    <name type="scientific">Massilia hydrophila</name>
    <dbReference type="NCBI Taxonomy" id="3044279"/>
    <lineage>
        <taxon>Bacteria</taxon>
        <taxon>Pseudomonadati</taxon>
        <taxon>Pseudomonadota</taxon>
        <taxon>Betaproteobacteria</taxon>
        <taxon>Burkholderiales</taxon>
        <taxon>Oxalobacteraceae</taxon>
        <taxon>Telluria group</taxon>
        <taxon>Massilia</taxon>
    </lineage>
</organism>
<evidence type="ECO:0000313" key="4">
    <source>
        <dbReference type="Proteomes" id="UP001198602"/>
    </source>
</evidence>
<dbReference type="InterPro" id="IPR006016">
    <property type="entry name" value="UspA"/>
</dbReference>
<protein>
    <submittedName>
        <fullName evidence="3">Universal stress protein</fullName>
    </submittedName>
</protein>
<dbReference type="PRINTS" id="PR01438">
    <property type="entry name" value="UNVRSLSTRESS"/>
</dbReference>
<evidence type="ECO:0000313" key="3">
    <source>
        <dbReference type="EMBL" id="MCA1857221.1"/>
    </source>
</evidence>
<feature type="domain" description="UspA" evidence="2">
    <location>
        <begin position="163"/>
        <end position="296"/>
    </location>
</feature>
<accession>A0ABS7YC13</accession>
<dbReference type="InterPro" id="IPR006015">
    <property type="entry name" value="Universal_stress_UspA"/>
</dbReference>
<feature type="domain" description="UspA" evidence="2">
    <location>
        <begin position="20"/>
        <end position="156"/>
    </location>
</feature>
<dbReference type="Gene3D" id="3.40.50.12370">
    <property type="match status" value="1"/>
</dbReference>
<dbReference type="Pfam" id="PF00582">
    <property type="entry name" value="Usp"/>
    <property type="match status" value="2"/>
</dbReference>
<sequence>MTDSILGELPLPPQLPIPPQRLLLATDLGARCDRPLDRAKQLAREWRAELVVLTVRDGPQTPEEVGSWLDGASTVPSFERAARRELDEEFAGTGLAPTLRVLEGEVTGSILDAAAGMPDAMVVMGASRDESLPELILGSTATRLSQDLEQPLLVVRQRTRGSYERIVVANDFSNAARRALETALRLFPGRRLTLLHVLEGGAGAPGELLAAAVDEALVRSERFLDGCALAPEDRALLSATVAHGRVAEAAARYALDCNVQLTVLGVRRHSGVARMFMGSRGDDLLQHLPCDTLLVRAEGGGDG</sequence>
<comment type="similarity">
    <text evidence="1">Belongs to the universal stress protein A family.</text>
</comment>
<dbReference type="EMBL" id="JAHYBX010000006">
    <property type="protein sequence ID" value="MCA1857221.1"/>
    <property type="molecule type" value="Genomic_DNA"/>
</dbReference>
<dbReference type="Proteomes" id="UP001198602">
    <property type="component" value="Unassembled WGS sequence"/>
</dbReference>
<dbReference type="RefSeq" id="WP_225239455.1">
    <property type="nucleotide sequence ID" value="NZ_JAHYBX010000006.1"/>
</dbReference>
<evidence type="ECO:0000259" key="2">
    <source>
        <dbReference type="Pfam" id="PF00582"/>
    </source>
</evidence>
<evidence type="ECO:0000256" key="1">
    <source>
        <dbReference type="ARBA" id="ARBA00008791"/>
    </source>
</evidence>
<dbReference type="SUPFAM" id="SSF52402">
    <property type="entry name" value="Adenine nucleotide alpha hydrolases-like"/>
    <property type="match status" value="2"/>
</dbReference>
<dbReference type="PANTHER" id="PTHR46268">
    <property type="entry name" value="STRESS RESPONSE PROTEIN NHAX"/>
    <property type="match status" value="1"/>
</dbReference>
<proteinExistence type="inferred from homology"/>
<dbReference type="InterPro" id="IPR014729">
    <property type="entry name" value="Rossmann-like_a/b/a_fold"/>
</dbReference>
<gene>
    <name evidence="3" type="ORF">LE190_14995</name>
</gene>
<dbReference type="Gene3D" id="3.40.50.620">
    <property type="entry name" value="HUPs"/>
    <property type="match status" value="1"/>
</dbReference>
<dbReference type="CDD" id="cd00293">
    <property type="entry name" value="USP-like"/>
    <property type="match status" value="2"/>
</dbReference>
<keyword evidence="4" id="KW-1185">Reference proteome</keyword>